<gene>
    <name evidence="1" type="ORF">J2TS6_54710</name>
</gene>
<keyword evidence="2" id="KW-1185">Reference proteome</keyword>
<sequence>MHERSSPHAWVPFPVGFHITKKNALGVVYFEIYMERVMGIEPTLPAWKAGTAPSLWWSI</sequence>
<proteinExistence type="predicted"/>
<dbReference type="AlphaFoldDB" id="A0A920CCA0"/>
<dbReference type="Proteomes" id="UP000679779">
    <property type="component" value="Unassembled WGS sequence"/>
</dbReference>
<reference evidence="1" key="1">
    <citation type="submission" date="2021-03" db="EMBL/GenBank/DDBJ databases">
        <title>Antimicrobial resistance genes in bacteria isolated from Japanese honey, and their potential for conferring macrolide and lincosamide resistance in the American foulbrood pathogen Paenibacillus larvae.</title>
        <authorList>
            <person name="Okamoto M."/>
            <person name="Kumagai M."/>
            <person name="Kanamori H."/>
            <person name="Takamatsu D."/>
        </authorList>
    </citation>
    <scope>NUCLEOTIDE SEQUENCE</scope>
    <source>
        <strain evidence="1">J2TS6</strain>
    </source>
</reference>
<organism evidence="1 2">
    <name type="scientific">Paenibacillus albilobatus</name>
    <dbReference type="NCBI Taxonomy" id="2716884"/>
    <lineage>
        <taxon>Bacteria</taxon>
        <taxon>Bacillati</taxon>
        <taxon>Bacillota</taxon>
        <taxon>Bacilli</taxon>
        <taxon>Bacillales</taxon>
        <taxon>Paenibacillaceae</taxon>
        <taxon>Paenibacillus</taxon>
    </lineage>
</organism>
<comment type="caution">
    <text evidence="1">The sequence shown here is derived from an EMBL/GenBank/DDBJ whole genome shotgun (WGS) entry which is preliminary data.</text>
</comment>
<accession>A0A920CCA0</accession>
<dbReference type="EMBL" id="BORQ01000009">
    <property type="protein sequence ID" value="GIO34330.1"/>
    <property type="molecule type" value="Genomic_DNA"/>
</dbReference>
<evidence type="ECO:0000313" key="2">
    <source>
        <dbReference type="Proteomes" id="UP000679779"/>
    </source>
</evidence>
<evidence type="ECO:0000313" key="1">
    <source>
        <dbReference type="EMBL" id="GIO34330.1"/>
    </source>
</evidence>
<protein>
    <submittedName>
        <fullName evidence="1">Uncharacterized protein</fullName>
    </submittedName>
</protein>
<name>A0A920CCA0_9BACL</name>